<dbReference type="Gramene" id="ORUFI06G19540.1">
    <property type="protein sequence ID" value="ORUFI06G19540.1"/>
    <property type="gene ID" value="ORUFI06G19540"/>
</dbReference>
<dbReference type="eggNOG" id="KOG1650">
    <property type="taxonomic scope" value="Eukaryota"/>
</dbReference>
<dbReference type="GO" id="GO:0098662">
    <property type="term" value="P:inorganic cation transmembrane transport"/>
    <property type="evidence" value="ECO:0007669"/>
    <property type="project" value="TreeGrafter"/>
</dbReference>
<keyword evidence="1" id="KW-0813">Transport</keyword>
<sequence>MEYRERGVFNASEMVVEIQSVEAMGNKDLFIMSDQSFTVLGAGVRAGAESLITAMVSPFLAMVVKPPRRLVFYKRRTVAWAHPEPESELRILACVLVPRDVPALLTLLDVVTPSSRSPVGVHALHLIEFVGRSSSSTHPCRRRPPMTYDASVHGLSHMKMQFKHISHAFVAYEEQAVGVSMRTMAAVLRPCSSSPRRLRPAPPHAARARRRQPVQLLPTAARGDWRREERGREVERGEKEEADAWGPRGFHAESAAT</sequence>
<keyword evidence="4" id="KW-0406">Ion transport</keyword>
<dbReference type="AlphaFoldDB" id="A0A0E0PZ56"/>
<dbReference type="GO" id="GO:0012505">
    <property type="term" value="C:endomembrane system"/>
    <property type="evidence" value="ECO:0007669"/>
    <property type="project" value="TreeGrafter"/>
</dbReference>
<dbReference type="HOGENOM" id="CLU_984770_0_0_1"/>
<reference evidence="6" key="2">
    <citation type="submission" date="2015-06" db="UniProtKB">
        <authorList>
            <consortium name="EnsemblPlants"/>
        </authorList>
    </citation>
    <scope>IDENTIFICATION</scope>
</reference>
<feature type="compositionally biased region" description="Basic and acidic residues" evidence="5">
    <location>
        <begin position="223"/>
        <end position="239"/>
    </location>
</feature>
<evidence type="ECO:0000313" key="7">
    <source>
        <dbReference type="Proteomes" id="UP000008022"/>
    </source>
</evidence>
<dbReference type="STRING" id="4529.A0A0E0PZ56"/>
<dbReference type="EnsemblPlants" id="ORUFI06G19540.1">
    <property type="protein sequence ID" value="ORUFI06G19540.1"/>
    <property type="gene ID" value="ORUFI06G19540"/>
</dbReference>
<reference evidence="7" key="1">
    <citation type="submission" date="2013-06" db="EMBL/GenBank/DDBJ databases">
        <authorList>
            <person name="Zhao Q."/>
        </authorList>
    </citation>
    <scope>NUCLEOTIDE SEQUENCE</scope>
    <source>
        <strain evidence="7">cv. W1943</strain>
    </source>
</reference>
<evidence type="ECO:0000256" key="5">
    <source>
        <dbReference type="SAM" id="MobiDB-lite"/>
    </source>
</evidence>
<dbReference type="PANTHER" id="PTHR32468:SF86">
    <property type="entry name" value="OS11G0123600 PROTEIN"/>
    <property type="match status" value="1"/>
</dbReference>
<dbReference type="GO" id="GO:0006813">
    <property type="term" value="P:potassium ion transport"/>
    <property type="evidence" value="ECO:0007669"/>
    <property type="project" value="UniProtKB-KW"/>
</dbReference>
<keyword evidence="2" id="KW-0633">Potassium transport</keyword>
<dbReference type="PANTHER" id="PTHR32468">
    <property type="entry name" value="CATION/H + ANTIPORTER"/>
    <property type="match status" value="1"/>
</dbReference>
<evidence type="ECO:0000313" key="6">
    <source>
        <dbReference type="EnsemblPlants" id="ORUFI06G19540.1"/>
    </source>
</evidence>
<dbReference type="InterPro" id="IPR050794">
    <property type="entry name" value="CPA2_transporter"/>
</dbReference>
<keyword evidence="3" id="KW-0630">Potassium</keyword>
<dbReference type="Proteomes" id="UP000008022">
    <property type="component" value="Unassembled WGS sequence"/>
</dbReference>
<evidence type="ECO:0000256" key="3">
    <source>
        <dbReference type="ARBA" id="ARBA00022958"/>
    </source>
</evidence>
<proteinExistence type="predicted"/>
<dbReference type="GO" id="GO:0006885">
    <property type="term" value="P:regulation of pH"/>
    <property type="evidence" value="ECO:0007669"/>
    <property type="project" value="TreeGrafter"/>
</dbReference>
<keyword evidence="7" id="KW-1185">Reference proteome</keyword>
<feature type="region of interest" description="Disordered" evidence="5">
    <location>
        <begin position="193"/>
        <end position="257"/>
    </location>
</feature>
<name>A0A0E0PZ56_ORYRU</name>
<protein>
    <submittedName>
        <fullName evidence="6">Uncharacterized protein</fullName>
    </submittedName>
</protein>
<evidence type="ECO:0000256" key="1">
    <source>
        <dbReference type="ARBA" id="ARBA00022448"/>
    </source>
</evidence>
<accession>A0A0E0PZ56</accession>
<evidence type="ECO:0000256" key="2">
    <source>
        <dbReference type="ARBA" id="ARBA00022538"/>
    </source>
</evidence>
<evidence type="ECO:0000256" key="4">
    <source>
        <dbReference type="ARBA" id="ARBA00023065"/>
    </source>
</evidence>
<organism evidence="6 7">
    <name type="scientific">Oryza rufipogon</name>
    <name type="common">Brownbeard rice</name>
    <name type="synonym">Asian wild rice</name>
    <dbReference type="NCBI Taxonomy" id="4529"/>
    <lineage>
        <taxon>Eukaryota</taxon>
        <taxon>Viridiplantae</taxon>
        <taxon>Streptophyta</taxon>
        <taxon>Embryophyta</taxon>
        <taxon>Tracheophyta</taxon>
        <taxon>Spermatophyta</taxon>
        <taxon>Magnoliopsida</taxon>
        <taxon>Liliopsida</taxon>
        <taxon>Poales</taxon>
        <taxon>Poaceae</taxon>
        <taxon>BOP clade</taxon>
        <taxon>Oryzoideae</taxon>
        <taxon>Oryzeae</taxon>
        <taxon>Oryzinae</taxon>
        <taxon>Oryza</taxon>
    </lineage>
</organism>